<accession>A0A9W6X9U7</accession>
<dbReference type="OrthoDB" id="98240at2759"/>
<sequence>MLLRLYSALFARRQHDKRLESLKFEPPEIERLRDIPKVDQLADWWKQPRPGYVENPPEASFFRNSLRLQLAHHGTELGPVDPAKIRSAASIDERRLLREKRGQLADKVTHITHQMPEDYAHIAADAVATRAPDLHPQERVRVMRIPQSGDASSHMNDLELCQRVSGVASPEPVWALPISPIKVPAKVSYHG</sequence>
<gene>
    <name evidence="1" type="ORF">Plil01_001460100</name>
</gene>
<evidence type="ECO:0000313" key="2">
    <source>
        <dbReference type="Proteomes" id="UP001165083"/>
    </source>
</evidence>
<proteinExistence type="predicted"/>
<keyword evidence="2" id="KW-1185">Reference proteome</keyword>
<reference evidence="1" key="1">
    <citation type="submission" date="2023-04" db="EMBL/GenBank/DDBJ databases">
        <title>Phytophthora lilii NBRC 32176.</title>
        <authorList>
            <person name="Ichikawa N."/>
            <person name="Sato H."/>
            <person name="Tonouchi N."/>
        </authorList>
    </citation>
    <scope>NUCLEOTIDE SEQUENCE</scope>
    <source>
        <strain evidence="1">NBRC 32176</strain>
    </source>
</reference>
<name>A0A9W6X9U7_9STRA</name>
<dbReference type="EMBL" id="BSXW01001169">
    <property type="protein sequence ID" value="GMF34268.1"/>
    <property type="molecule type" value="Genomic_DNA"/>
</dbReference>
<evidence type="ECO:0000313" key="1">
    <source>
        <dbReference type="EMBL" id="GMF34268.1"/>
    </source>
</evidence>
<organism evidence="1 2">
    <name type="scientific">Phytophthora lilii</name>
    <dbReference type="NCBI Taxonomy" id="2077276"/>
    <lineage>
        <taxon>Eukaryota</taxon>
        <taxon>Sar</taxon>
        <taxon>Stramenopiles</taxon>
        <taxon>Oomycota</taxon>
        <taxon>Peronosporomycetes</taxon>
        <taxon>Peronosporales</taxon>
        <taxon>Peronosporaceae</taxon>
        <taxon>Phytophthora</taxon>
    </lineage>
</organism>
<dbReference type="Proteomes" id="UP001165083">
    <property type="component" value="Unassembled WGS sequence"/>
</dbReference>
<protein>
    <submittedName>
        <fullName evidence="1">Unnamed protein product</fullName>
    </submittedName>
</protein>
<comment type="caution">
    <text evidence="1">The sequence shown here is derived from an EMBL/GenBank/DDBJ whole genome shotgun (WGS) entry which is preliminary data.</text>
</comment>
<dbReference type="AlphaFoldDB" id="A0A9W6X9U7"/>